<sequence length="556" mass="64373">MFLKWGYYLMLNSIMFFSLFIYLIFMHNVILVEFYLGNFLSLEIKLYLLLDWVSSGFMFVVILISSLVIIYSHEYMMEESGKNYFCYMVLLFVLSMLLLIVSPNMIMIILGWDGLGLVSYCLVIFYQSSNSYNSGMITVLMNRVGDVSLMMSVIFLMNYGSFDMTSVKEVITICGIFVMMSGMTKSAQIPFSAWLPAAMAAPTPVSSLVHSSTLVTAGIYLLIRFNILFEFKFYSDILLVLSSMTMFMAGVGANMEMDFKKIIAFSTLSQLGMIMFILSLGKMELAFFHLLMHALFKSMLFLCAGFIIHTFSGIQDIRFLGGFFMSSPVISGCMGLSMLSLFGFPFVGGFYSKDLILEFIYMNMNNFMMIVFVILSTSLTMIYCLRMMYYIVWKGVFTKSFFSKSSNFFMLFPIYMLSFMVIIFGNLFSWVMLTYEDLLILSNFSKMFSMILLMFSFYLFYLMYVVKMSGYFMKNIYYFLSSMWFMSIFSSLIFMKFFKKLSIFSENDWKWAEELGPGGSYYIFKKNSYFVTWLSDSFLSSLTLLYLSMLALALMM</sequence>
<comment type="catalytic activity">
    <reaction evidence="16 17">
        <text>a ubiquinone + NADH + 5 H(+)(in) = a ubiquinol + NAD(+) + 4 H(+)(out)</text>
        <dbReference type="Rhea" id="RHEA:29091"/>
        <dbReference type="Rhea" id="RHEA-COMP:9565"/>
        <dbReference type="Rhea" id="RHEA-COMP:9566"/>
        <dbReference type="ChEBI" id="CHEBI:15378"/>
        <dbReference type="ChEBI" id="CHEBI:16389"/>
        <dbReference type="ChEBI" id="CHEBI:17976"/>
        <dbReference type="ChEBI" id="CHEBI:57540"/>
        <dbReference type="ChEBI" id="CHEBI:57945"/>
        <dbReference type="EC" id="7.1.1.2"/>
    </reaction>
</comment>
<feature type="transmembrane region" description="Helical" evidence="17">
    <location>
        <begin position="233"/>
        <end position="255"/>
    </location>
</feature>
<comment type="subcellular location">
    <subcellularLocation>
        <location evidence="2">Mitochondrion inner membrane</location>
        <topology evidence="2">Multi-pass membrane protein</topology>
    </subcellularLocation>
</comment>
<evidence type="ECO:0000256" key="5">
    <source>
        <dbReference type="ARBA" id="ARBA00022448"/>
    </source>
</evidence>
<dbReference type="GeneID" id="71467132"/>
<feature type="transmembrane region" description="Helical" evidence="17">
    <location>
        <begin position="52"/>
        <end position="72"/>
    </location>
</feature>
<evidence type="ECO:0000259" key="20">
    <source>
        <dbReference type="Pfam" id="PF06455"/>
    </source>
</evidence>
<feature type="transmembrane region" description="Helical" evidence="17">
    <location>
        <begin position="138"/>
        <end position="158"/>
    </location>
</feature>
<feature type="transmembrane region" description="Helical" evidence="17">
    <location>
        <begin position="170"/>
        <end position="195"/>
    </location>
</feature>
<evidence type="ECO:0000256" key="3">
    <source>
        <dbReference type="ARBA" id="ARBA00012944"/>
    </source>
</evidence>
<protein>
    <recommendedName>
        <fullName evidence="4 17">NADH-ubiquinone oxidoreductase chain 5</fullName>
        <ecNumber evidence="3 17">7.1.1.2</ecNumber>
    </recommendedName>
</protein>
<evidence type="ECO:0000256" key="6">
    <source>
        <dbReference type="ARBA" id="ARBA00022660"/>
    </source>
</evidence>
<dbReference type="GO" id="GO:0003954">
    <property type="term" value="F:NADH dehydrogenase activity"/>
    <property type="evidence" value="ECO:0007669"/>
    <property type="project" value="TreeGrafter"/>
</dbReference>
<dbReference type="InterPro" id="IPR003945">
    <property type="entry name" value="NU5C-like"/>
</dbReference>
<evidence type="ECO:0000256" key="15">
    <source>
        <dbReference type="ARBA" id="ARBA00023136"/>
    </source>
</evidence>
<keyword evidence="10" id="KW-0249">Electron transport</keyword>
<evidence type="ECO:0000256" key="10">
    <source>
        <dbReference type="ARBA" id="ARBA00022982"/>
    </source>
</evidence>
<dbReference type="EC" id="7.1.1.2" evidence="3 17"/>
<dbReference type="InterPro" id="IPR001516">
    <property type="entry name" value="Proton_antipo_N"/>
</dbReference>
<dbReference type="InterPro" id="IPR010934">
    <property type="entry name" value="NADH_DH_su5_C"/>
</dbReference>
<name>A0A976MYW9_9ACAR</name>
<evidence type="ECO:0000256" key="8">
    <source>
        <dbReference type="ARBA" id="ARBA00022792"/>
    </source>
</evidence>
<feature type="transmembrane region" description="Helical" evidence="17">
    <location>
        <begin position="84"/>
        <end position="101"/>
    </location>
</feature>
<keyword evidence="14 17" id="KW-0496">Mitochondrion</keyword>
<evidence type="ECO:0000256" key="1">
    <source>
        <dbReference type="ARBA" id="ARBA00003257"/>
    </source>
</evidence>
<evidence type="ECO:0000256" key="17">
    <source>
        <dbReference type="RuleBase" id="RU003404"/>
    </source>
</evidence>
<keyword evidence="15 17" id="KW-0472">Membrane</keyword>
<feature type="transmembrane region" description="Helical" evidence="17">
    <location>
        <begin position="447"/>
        <end position="464"/>
    </location>
</feature>
<feature type="transmembrane region" description="Helical" evidence="17">
    <location>
        <begin position="320"/>
        <end position="347"/>
    </location>
</feature>
<feature type="transmembrane region" description="Helical" evidence="17">
    <location>
        <begin position="414"/>
        <end position="435"/>
    </location>
</feature>
<dbReference type="GO" id="GO:0005743">
    <property type="term" value="C:mitochondrial inner membrane"/>
    <property type="evidence" value="ECO:0007669"/>
    <property type="project" value="UniProtKB-SubCell"/>
</dbReference>
<keyword evidence="9" id="KW-1278">Translocase</keyword>
<dbReference type="GO" id="GO:0042773">
    <property type="term" value="P:ATP synthesis coupled electron transport"/>
    <property type="evidence" value="ECO:0007669"/>
    <property type="project" value="InterPro"/>
</dbReference>
<dbReference type="RefSeq" id="YP_010324866.1">
    <property type="nucleotide sequence ID" value="NC_062062.1"/>
</dbReference>
<keyword evidence="13 17" id="KW-0830">Ubiquinone</keyword>
<dbReference type="GO" id="GO:0008137">
    <property type="term" value="F:NADH dehydrogenase (ubiquinone) activity"/>
    <property type="evidence" value="ECO:0007669"/>
    <property type="project" value="UniProtKB-EC"/>
</dbReference>
<evidence type="ECO:0000313" key="21">
    <source>
        <dbReference type="EMBL" id="UNO53787.1"/>
    </source>
</evidence>
<evidence type="ECO:0000256" key="14">
    <source>
        <dbReference type="ARBA" id="ARBA00023128"/>
    </source>
</evidence>
<dbReference type="Pfam" id="PF00662">
    <property type="entry name" value="Proton_antipo_N"/>
    <property type="match status" value="1"/>
</dbReference>
<evidence type="ECO:0000256" key="12">
    <source>
        <dbReference type="ARBA" id="ARBA00023027"/>
    </source>
</evidence>
<accession>A0A976MYW9</accession>
<feature type="domain" description="NADH:quinone oxidoreductase/Mrp antiporter transmembrane" evidence="18">
    <location>
        <begin position="102"/>
        <end position="376"/>
    </location>
</feature>
<dbReference type="Pfam" id="PF00361">
    <property type="entry name" value="Proton_antipo_M"/>
    <property type="match status" value="1"/>
</dbReference>
<dbReference type="PANTHER" id="PTHR42829">
    <property type="entry name" value="NADH-UBIQUINONE OXIDOREDUCTASE CHAIN 5"/>
    <property type="match status" value="1"/>
</dbReference>
<comment type="similarity">
    <text evidence="17">Belongs to the complex I subunit 5 family.</text>
</comment>
<evidence type="ECO:0000256" key="7">
    <source>
        <dbReference type="ARBA" id="ARBA00022692"/>
    </source>
</evidence>
<keyword evidence="7 17" id="KW-0812">Transmembrane</keyword>
<feature type="transmembrane region" description="Helical" evidence="17">
    <location>
        <begin position="367"/>
        <end position="393"/>
    </location>
</feature>
<dbReference type="EMBL" id="OM368273">
    <property type="protein sequence ID" value="UNO53787.1"/>
    <property type="molecule type" value="Genomic_DNA"/>
</dbReference>
<keyword evidence="11 17" id="KW-1133">Transmembrane helix</keyword>
<reference evidence="21" key="1">
    <citation type="submission" date="2022-01" db="EMBL/GenBank/DDBJ databases">
        <authorList>
            <person name="Tian J."/>
            <person name="Hou X."/>
            <person name="Ge M."/>
            <person name="Xu H."/>
            <person name="Yu B."/>
            <person name="Liu J."/>
            <person name="Shao R."/>
            <person name="Holmes E.C."/>
            <person name="Lei C."/>
            <person name="Shi M."/>
        </authorList>
    </citation>
    <scope>NUCLEOTIDE SEQUENCE</scope>
    <source>
        <strain evidence="21">Z21</strain>
    </source>
</reference>
<feature type="transmembrane region" description="Helical" evidence="17">
    <location>
        <begin position="207"/>
        <end position="227"/>
    </location>
</feature>
<dbReference type="GO" id="GO:0015990">
    <property type="term" value="P:electron transport coupled proton transport"/>
    <property type="evidence" value="ECO:0007669"/>
    <property type="project" value="TreeGrafter"/>
</dbReference>
<evidence type="ECO:0000256" key="13">
    <source>
        <dbReference type="ARBA" id="ARBA00023075"/>
    </source>
</evidence>
<evidence type="ECO:0000256" key="11">
    <source>
        <dbReference type="ARBA" id="ARBA00022989"/>
    </source>
</evidence>
<comment type="function">
    <text evidence="1">Core subunit of the mitochondrial membrane respiratory chain NADH dehydrogenase (Complex I) that is believed to belong to the minimal assembly required for catalysis. Complex I functions in the transfer of electrons from NADH to the respiratory chain. The immediate electron acceptor for the enzyme is believed to be ubiquinone.</text>
</comment>
<evidence type="ECO:0000256" key="9">
    <source>
        <dbReference type="ARBA" id="ARBA00022967"/>
    </source>
</evidence>
<feature type="domain" description="NADH dehydrogenase subunit 5 C-terminal" evidence="20">
    <location>
        <begin position="383"/>
        <end position="556"/>
    </location>
</feature>
<evidence type="ECO:0000256" key="16">
    <source>
        <dbReference type="ARBA" id="ARBA00049551"/>
    </source>
</evidence>
<keyword evidence="6" id="KW-0679">Respiratory chain</keyword>
<keyword evidence="8" id="KW-0999">Mitochondrion inner membrane</keyword>
<feature type="transmembrane region" description="Helical" evidence="17">
    <location>
        <begin position="537"/>
        <end position="555"/>
    </location>
</feature>
<dbReference type="AlphaFoldDB" id="A0A976MYW9"/>
<feature type="domain" description="NADH-Ubiquinone oxidoreductase (complex I) chain 5 N-terminal" evidence="19">
    <location>
        <begin position="41"/>
        <end position="85"/>
    </location>
</feature>
<evidence type="ECO:0000259" key="18">
    <source>
        <dbReference type="Pfam" id="PF00361"/>
    </source>
</evidence>
<geneLocation type="mitochondrion" evidence="21"/>
<evidence type="ECO:0000256" key="4">
    <source>
        <dbReference type="ARBA" id="ARBA00021096"/>
    </source>
</evidence>
<feature type="transmembrane region" description="Helical" evidence="17">
    <location>
        <begin position="262"/>
        <end position="280"/>
    </location>
</feature>
<organism evidence="21">
    <name type="scientific">Ixodes nuttallianus</name>
    <dbReference type="NCBI Taxonomy" id="213687"/>
    <lineage>
        <taxon>Eukaryota</taxon>
        <taxon>Metazoa</taxon>
        <taxon>Ecdysozoa</taxon>
        <taxon>Arthropoda</taxon>
        <taxon>Chelicerata</taxon>
        <taxon>Arachnida</taxon>
        <taxon>Acari</taxon>
        <taxon>Parasitiformes</taxon>
        <taxon>Ixodida</taxon>
        <taxon>Ixodoidea</taxon>
        <taxon>Ixodidae</taxon>
        <taxon>Ixodinae</taxon>
        <taxon>Ixodes</taxon>
    </lineage>
</organism>
<feature type="transmembrane region" description="Helical" evidence="17">
    <location>
        <begin position="286"/>
        <end position="308"/>
    </location>
</feature>
<comment type="function">
    <text evidence="17">Core subunit of the mitochondrial membrane respiratory chain NADH dehydrogenase (Complex I) which catalyzes electron transfer from NADH through the respiratory chain, using ubiquinone as an electron acceptor. Essential for the catalytic activity and assembly of complex I.</text>
</comment>
<evidence type="ECO:0000256" key="2">
    <source>
        <dbReference type="ARBA" id="ARBA00004448"/>
    </source>
</evidence>
<proteinExistence type="inferred from homology"/>
<dbReference type="CTD" id="4540"/>
<feature type="transmembrane region" description="Helical" evidence="17">
    <location>
        <begin position="7"/>
        <end position="32"/>
    </location>
</feature>
<evidence type="ECO:0000259" key="19">
    <source>
        <dbReference type="Pfam" id="PF00662"/>
    </source>
</evidence>
<dbReference type="PRINTS" id="PR01434">
    <property type="entry name" value="NADHDHGNASE5"/>
</dbReference>
<dbReference type="Pfam" id="PF06455">
    <property type="entry name" value="NADH5_C"/>
    <property type="match status" value="1"/>
</dbReference>
<feature type="transmembrane region" description="Helical" evidence="17">
    <location>
        <begin position="476"/>
        <end position="498"/>
    </location>
</feature>
<keyword evidence="5 17" id="KW-0813">Transport</keyword>
<gene>
    <name evidence="21" type="primary">ND5</name>
</gene>
<dbReference type="PANTHER" id="PTHR42829:SF2">
    <property type="entry name" value="NADH-UBIQUINONE OXIDOREDUCTASE CHAIN 5"/>
    <property type="match status" value="1"/>
</dbReference>
<keyword evidence="12 17" id="KW-0520">NAD</keyword>
<dbReference type="InterPro" id="IPR001750">
    <property type="entry name" value="ND/Mrp_TM"/>
</dbReference>